<dbReference type="RefSeq" id="WP_106927350.1">
    <property type="nucleotide sequence ID" value="NZ_PYFT01000001.1"/>
</dbReference>
<organism evidence="3 4">
    <name type="scientific">Adhaeribacter arboris</name>
    <dbReference type="NCBI Taxonomy" id="2072846"/>
    <lineage>
        <taxon>Bacteria</taxon>
        <taxon>Pseudomonadati</taxon>
        <taxon>Bacteroidota</taxon>
        <taxon>Cytophagia</taxon>
        <taxon>Cytophagales</taxon>
        <taxon>Hymenobacteraceae</taxon>
        <taxon>Adhaeribacter</taxon>
    </lineage>
</organism>
<dbReference type="SUPFAM" id="SSF53335">
    <property type="entry name" value="S-adenosyl-L-methionine-dependent methyltransferases"/>
    <property type="match status" value="1"/>
</dbReference>
<dbReference type="AlphaFoldDB" id="A0A2T2YC32"/>
<dbReference type="Gene3D" id="3.40.50.12710">
    <property type="match status" value="1"/>
</dbReference>
<dbReference type="GO" id="GO:0035243">
    <property type="term" value="F:protein-arginine omega-N symmetric methyltransferase activity"/>
    <property type="evidence" value="ECO:0007669"/>
    <property type="project" value="TreeGrafter"/>
</dbReference>
<protein>
    <recommendedName>
        <fullName evidence="5">SAM-dependent methyltransferase</fullName>
    </recommendedName>
</protein>
<dbReference type="Pfam" id="PF02636">
    <property type="entry name" value="Methyltransf_28"/>
    <property type="match status" value="1"/>
</dbReference>
<evidence type="ECO:0000313" key="3">
    <source>
        <dbReference type="EMBL" id="PSR53081.1"/>
    </source>
</evidence>
<dbReference type="PANTHER" id="PTHR12049:SF7">
    <property type="entry name" value="PROTEIN ARGININE METHYLTRANSFERASE NDUFAF7, MITOCHONDRIAL"/>
    <property type="match status" value="1"/>
</dbReference>
<reference evidence="3 4" key="1">
    <citation type="submission" date="2018-03" db="EMBL/GenBank/DDBJ databases">
        <title>Adhaeribacter sp. HMF7605 Genome sequencing and assembly.</title>
        <authorList>
            <person name="Kang H."/>
            <person name="Kang J."/>
            <person name="Cha I."/>
            <person name="Kim H."/>
            <person name="Joh K."/>
        </authorList>
    </citation>
    <scope>NUCLEOTIDE SEQUENCE [LARGE SCALE GENOMIC DNA]</scope>
    <source>
        <strain evidence="3 4">HMF7605</strain>
    </source>
</reference>
<evidence type="ECO:0000256" key="2">
    <source>
        <dbReference type="ARBA" id="ARBA00022679"/>
    </source>
</evidence>
<dbReference type="InterPro" id="IPR038375">
    <property type="entry name" value="NDUFAF7_sf"/>
</dbReference>
<evidence type="ECO:0000256" key="1">
    <source>
        <dbReference type="ARBA" id="ARBA00022603"/>
    </source>
</evidence>
<accession>A0A2T2YC32</accession>
<dbReference type="PANTHER" id="PTHR12049">
    <property type="entry name" value="PROTEIN ARGININE METHYLTRANSFERASE NDUFAF7, MITOCHONDRIAL"/>
    <property type="match status" value="1"/>
</dbReference>
<name>A0A2T2YC32_9BACT</name>
<gene>
    <name evidence="3" type="ORF">AHMF7605_05850</name>
</gene>
<sequence>MTLTEIIIQRIQQEGPISFRDYMEMALYYPELGYYTSAPHKIGTQGDFYTSSSLGSAFGTMIGRQLEDMWELLGKEAFTIVEYGAGTGALCHDILNYLKNNEELYAHLRYCIIEKSPSMRQIEASHLTEKVSWHDSIQELAPFTGCVLSNELLDNLAVHQVIRREELMEVFVDYQAGFTEKLLPASPPLKDYLADLHVILPPNFRTEINLEALDWLREIASSLTKGYVLTIDYGFTSDELYQDYRRTGTIVCYHKHQVNENPYQNIGEQDITTHINFSALIHLGAKFGLELCGYTNQGRFLLALGFKEYLKNIAIPGQDEANFKQELFLTQTLLMDMGRKFKVLIQGKGIPPKELLGLKLS</sequence>
<dbReference type="InterPro" id="IPR003788">
    <property type="entry name" value="NDUFAF7"/>
</dbReference>
<evidence type="ECO:0000313" key="4">
    <source>
        <dbReference type="Proteomes" id="UP000240357"/>
    </source>
</evidence>
<dbReference type="EMBL" id="PYFT01000001">
    <property type="protein sequence ID" value="PSR53081.1"/>
    <property type="molecule type" value="Genomic_DNA"/>
</dbReference>
<dbReference type="OrthoDB" id="9794208at2"/>
<dbReference type="InterPro" id="IPR029063">
    <property type="entry name" value="SAM-dependent_MTases_sf"/>
</dbReference>
<keyword evidence="1" id="KW-0489">Methyltransferase</keyword>
<evidence type="ECO:0008006" key="5">
    <source>
        <dbReference type="Google" id="ProtNLM"/>
    </source>
</evidence>
<proteinExistence type="predicted"/>
<dbReference type="GO" id="GO:0032259">
    <property type="term" value="P:methylation"/>
    <property type="evidence" value="ECO:0007669"/>
    <property type="project" value="UniProtKB-KW"/>
</dbReference>
<dbReference type="Proteomes" id="UP000240357">
    <property type="component" value="Unassembled WGS sequence"/>
</dbReference>
<keyword evidence="4" id="KW-1185">Reference proteome</keyword>
<comment type="caution">
    <text evidence="3">The sequence shown here is derived from an EMBL/GenBank/DDBJ whole genome shotgun (WGS) entry which is preliminary data.</text>
</comment>
<keyword evidence="2" id="KW-0808">Transferase</keyword>